<proteinExistence type="predicted"/>
<comment type="caution">
    <text evidence="1">The sequence shown here is derived from an EMBL/GenBank/DDBJ whole genome shotgun (WGS) entry which is preliminary data.</text>
</comment>
<evidence type="ECO:0000313" key="1">
    <source>
        <dbReference type="EMBL" id="MBE9029573.1"/>
    </source>
</evidence>
<dbReference type="RefSeq" id="WP_264324390.1">
    <property type="nucleotide sequence ID" value="NZ_JADEXQ010000018.1"/>
</dbReference>
<organism evidence="1 2">
    <name type="scientific">Romeriopsis navalis LEGE 11480</name>
    <dbReference type="NCBI Taxonomy" id="2777977"/>
    <lineage>
        <taxon>Bacteria</taxon>
        <taxon>Bacillati</taxon>
        <taxon>Cyanobacteriota</taxon>
        <taxon>Cyanophyceae</taxon>
        <taxon>Leptolyngbyales</taxon>
        <taxon>Leptolyngbyaceae</taxon>
        <taxon>Romeriopsis</taxon>
        <taxon>Romeriopsis navalis</taxon>
    </lineage>
</organism>
<gene>
    <name evidence="1" type="ORF">IQ266_07505</name>
</gene>
<dbReference type="AlphaFoldDB" id="A0A928VKT9"/>
<accession>A0A928VKT9</accession>
<protein>
    <submittedName>
        <fullName evidence="1">Uncharacterized protein</fullName>
    </submittedName>
</protein>
<sequence length="251" mass="30004">MSEHRLDEILIERPRSGMKISSRKIPGNKKFLYQLTREATDHGLLQPHIIKVRDGTKYLSDNLAPLRRYLRSKVGQKWDDIYSELNQRLDRSTISGQHVFDHLWYYVTREVEMIDGLPYQKPSENCWTYQLLVSRYYPQFYVHPETGILTLAPRGSRIQVRIVPTWWHQPKGEVRWVNKYHQYHCLDGIWYSIRFSDFNCTITHWDVLLKAELSRQDSLQRYGYAIYADRKQQCSKRDLKRLKLRVDSPSG</sequence>
<keyword evidence="2" id="KW-1185">Reference proteome</keyword>
<dbReference type="Proteomes" id="UP000625316">
    <property type="component" value="Unassembled WGS sequence"/>
</dbReference>
<name>A0A928VKT9_9CYAN</name>
<dbReference type="EMBL" id="JADEXQ010000018">
    <property type="protein sequence ID" value="MBE9029573.1"/>
    <property type="molecule type" value="Genomic_DNA"/>
</dbReference>
<reference evidence="1" key="1">
    <citation type="submission" date="2020-10" db="EMBL/GenBank/DDBJ databases">
        <authorList>
            <person name="Castelo-Branco R."/>
            <person name="Eusebio N."/>
            <person name="Adriana R."/>
            <person name="Vieira A."/>
            <person name="Brugerolle De Fraissinette N."/>
            <person name="Rezende De Castro R."/>
            <person name="Schneider M.P."/>
            <person name="Vasconcelos V."/>
            <person name="Leao P.N."/>
        </authorList>
    </citation>
    <scope>NUCLEOTIDE SEQUENCE</scope>
    <source>
        <strain evidence="1">LEGE 11480</strain>
    </source>
</reference>
<evidence type="ECO:0000313" key="2">
    <source>
        <dbReference type="Proteomes" id="UP000625316"/>
    </source>
</evidence>